<dbReference type="PANTHER" id="PTHR30543:SF31">
    <property type="entry name" value="NADPH-DEPENDENT AZOREDUCTASE AZR"/>
    <property type="match status" value="1"/>
</dbReference>
<evidence type="ECO:0000313" key="2">
    <source>
        <dbReference type="EMBL" id="OKL43380.1"/>
    </source>
</evidence>
<proteinExistence type="predicted"/>
<dbReference type="GO" id="GO:0005829">
    <property type="term" value="C:cytosol"/>
    <property type="evidence" value="ECO:0007669"/>
    <property type="project" value="TreeGrafter"/>
</dbReference>
<evidence type="ECO:0000259" key="1">
    <source>
        <dbReference type="Pfam" id="PF03358"/>
    </source>
</evidence>
<evidence type="ECO:0000313" key="3">
    <source>
        <dbReference type="Proteomes" id="UP000185783"/>
    </source>
</evidence>
<dbReference type="EMBL" id="LVVZ01000020">
    <property type="protein sequence ID" value="OKL43380.1"/>
    <property type="molecule type" value="Genomic_DNA"/>
</dbReference>
<dbReference type="Gene3D" id="3.40.50.360">
    <property type="match status" value="1"/>
</dbReference>
<comment type="caution">
    <text evidence="2">The sequence shown here is derived from an EMBL/GenBank/DDBJ whole genome shotgun (WGS) entry which is preliminary data.</text>
</comment>
<accession>A0A1U7JF50</accession>
<dbReference type="Proteomes" id="UP000185783">
    <property type="component" value="Unassembled WGS sequence"/>
</dbReference>
<dbReference type="InterPro" id="IPR029039">
    <property type="entry name" value="Flavoprotein-like_sf"/>
</dbReference>
<name>A0A1U7JF50_9HYPH</name>
<organism evidence="2 3">
    <name type="scientific">Pseudovibrio exalbescens</name>
    <dbReference type="NCBI Taxonomy" id="197461"/>
    <lineage>
        <taxon>Bacteria</taxon>
        <taxon>Pseudomonadati</taxon>
        <taxon>Pseudomonadota</taxon>
        <taxon>Alphaproteobacteria</taxon>
        <taxon>Hyphomicrobiales</taxon>
        <taxon>Stappiaceae</taxon>
        <taxon>Pseudovibrio</taxon>
    </lineage>
</organism>
<dbReference type="GO" id="GO:0016491">
    <property type="term" value="F:oxidoreductase activity"/>
    <property type="evidence" value="ECO:0007669"/>
    <property type="project" value="InterPro"/>
</dbReference>
<reference evidence="2 3" key="1">
    <citation type="submission" date="2016-03" db="EMBL/GenBank/DDBJ databases">
        <title>Genome sequence of Nesiotobacter sp. nov., a moderately halophilic alphaproteobacterium isolated from the Yellow Sea, China.</title>
        <authorList>
            <person name="Zhang G."/>
            <person name="Zhang R."/>
        </authorList>
    </citation>
    <scope>NUCLEOTIDE SEQUENCE [LARGE SCALE GENOMIC DNA]</scope>
    <source>
        <strain evidence="2 3">WB1-6</strain>
    </source>
</reference>
<feature type="domain" description="NADPH-dependent FMN reductase-like" evidence="1">
    <location>
        <begin position="1"/>
        <end position="142"/>
    </location>
</feature>
<protein>
    <recommendedName>
        <fullName evidence="1">NADPH-dependent FMN reductase-like domain-containing protein</fullName>
    </recommendedName>
</protein>
<dbReference type="GO" id="GO:0010181">
    <property type="term" value="F:FMN binding"/>
    <property type="evidence" value="ECO:0007669"/>
    <property type="project" value="TreeGrafter"/>
</dbReference>
<dbReference type="InterPro" id="IPR005025">
    <property type="entry name" value="FMN_Rdtase-like_dom"/>
</dbReference>
<dbReference type="RefSeq" id="WP_051269220.1">
    <property type="nucleotide sequence ID" value="NZ_LVVZ01000020.1"/>
</dbReference>
<gene>
    <name evidence="2" type="ORF">A3843_14250</name>
</gene>
<dbReference type="SUPFAM" id="SSF52218">
    <property type="entry name" value="Flavoproteins"/>
    <property type="match status" value="1"/>
</dbReference>
<dbReference type="PANTHER" id="PTHR30543">
    <property type="entry name" value="CHROMATE REDUCTASE"/>
    <property type="match status" value="1"/>
</dbReference>
<dbReference type="InterPro" id="IPR050712">
    <property type="entry name" value="NAD(P)H-dep_reductase"/>
</dbReference>
<sequence length="205" mass="22218">MKLMIISGSPRMGSQSGKLAHLIAKRLSKRRKEVTCAVLDLAEPILPELTDDVFKSPPTPGSPWYSTLGDLSDADGFVVITPEFHGMVPPGLKTLFMLSGEGPFCDKPALPVGVSDGMGGVWPIAELRVSSFRGNRVCWIPDDVVVRRVSDVNAATERAFTEPSQKFPAIWARLDASCDLLIGYTRALSEARKGGAIQRKHKEAA</sequence>
<keyword evidence="3" id="KW-1185">Reference proteome</keyword>
<dbReference type="AlphaFoldDB" id="A0A1U7JF50"/>
<dbReference type="Pfam" id="PF03358">
    <property type="entry name" value="FMN_red"/>
    <property type="match status" value="1"/>
</dbReference>
<dbReference type="STRING" id="197461.A3843_14250"/>